<protein>
    <submittedName>
        <fullName evidence="1">2-oxo-hept-3-ene-1,7-dioate hydratase</fullName>
    </submittedName>
</protein>
<dbReference type="Proteomes" id="UP000199008">
    <property type="component" value="Unassembled WGS sequence"/>
</dbReference>
<proteinExistence type="predicted"/>
<gene>
    <name evidence="1" type="ORF">SAMN05216216_105116</name>
</gene>
<dbReference type="STRING" id="576118.SAMN05216216_105116"/>
<dbReference type="EMBL" id="FNFY01000005">
    <property type="protein sequence ID" value="SDK60995.1"/>
    <property type="molecule type" value="Genomic_DNA"/>
</dbReference>
<dbReference type="SUPFAM" id="SSF56529">
    <property type="entry name" value="FAH"/>
    <property type="match status" value="1"/>
</dbReference>
<dbReference type="AlphaFoldDB" id="A0A1G9DB10"/>
<dbReference type="PANTHER" id="PTHR30143:SF0">
    <property type="entry name" value="2-KETO-4-PENTENOATE HYDRATASE"/>
    <property type="match status" value="1"/>
</dbReference>
<dbReference type="InterPro" id="IPR036663">
    <property type="entry name" value="Fumarylacetoacetase_C_sf"/>
</dbReference>
<sequence>MSTADELYEAYIEKVPLALGSIDVQSIEEAYQIQDQVLKLKTEDNEEVLRGYKVSLTSKETQEMFDHDEPLYGAYTQKNIINNASLSDYNIPKLEMELVFLVQEDLTAEDTVEDILGKCMIAPGLEIPDGRYEDWFPHASKYEVVSDSAVAGSVTFGNSEYFNYKDLDDIKGTLKYNGEVIKQGRSSEVMGHPAEAVKWLVQKLHEEGKKIEAGWIVSSGTFNLPLDLEEGLYEAEYENIGTVTLEVK</sequence>
<evidence type="ECO:0000313" key="1">
    <source>
        <dbReference type="EMBL" id="SDK60995.1"/>
    </source>
</evidence>
<dbReference type="InterPro" id="IPR050772">
    <property type="entry name" value="Hydratase-Decarb/MhpD_sf"/>
</dbReference>
<dbReference type="GO" id="GO:0005737">
    <property type="term" value="C:cytoplasm"/>
    <property type="evidence" value="ECO:0007669"/>
    <property type="project" value="TreeGrafter"/>
</dbReference>
<dbReference type="PANTHER" id="PTHR30143">
    <property type="entry name" value="ACID HYDRATASE"/>
    <property type="match status" value="1"/>
</dbReference>
<dbReference type="Gene3D" id="3.90.850.10">
    <property type="entry name" value="Fumarylacetoacetase-like, C-terminal domain"/>
    <property type="match status" value="1"/>
</dbReference>
<organism evidence="1 2">
    <name type="scientific">Lacicoccus qingdaonensis</name>
    <dbReference type="NCBI Taxonomy" id="576118"/>
    <lineage>
        <taxon>Bacteria</taxon>
        <taxon>Bacillati</taxon>
        <taxon>Bacillota</taxon>
        <taxon>Bacilli</taxon>
        <taxon>Bacillales</taxon>
        <taxon>Salinicoccaceae</taxon>
        <taxon>Lacicoccus</taxon>
    </lineage>
</organism>
<keyword evidence="2" id="KW-1185">Reference proteome</keyword>
<accession>A0A1G9DB10</accession>
<reference evidence="2" key="1">
    <citation type="submission" date="2016-10" db="EMBL/GenBank/DDBJ databases">
        <authorList>
            <person name="Varghese N."/>
            <person name="Submissions S."/>
        </authorList>
    </citation>
    <scope>NUCLEOTIDE SEQUENCE [LARGE SCALE GENOMIC DNA]</scope>
    <source>
        <strain evidence="2">CGMCC 1.8895</strain>
    </source>
</reference>
<evidence type="ECO:0000313" key="2">
    <source>
        <dbReference type="Proteomes" id="UP000199008"/>
    </source>
</evidence>
<dbReference type="OrthoDB" id="9792137at2"/>
<dbReference type="RefSeq" id="WP_092985258.1">
    <property type="nucleotide sequence ID" value="NZ_FNFY01000005.1"/>
</dbReference>
<name>A0A1G9DB10_9BACL</name>
<dbReference type="GO" id="GO:0008684">
    <property type="term" value="F:2-oxopent-4-enoate hydratase activity"/>
    <property type="evidence" value="ECO:0007669"/>
    <property type="project" value="TreeGrafter"/>
</dbReference>